<dbReference type="EMBL" id="JAYMYS010000003">
    <property type="protein sequence ID" value="KAK7398882.1"/>
    <property type="molecule type" value="Genomic_DNA"/>
</dbReference>
<dbReference type="Proteomes" id="UP001386955">
    <property type="component" value="Unassembled WGS sequence"/>
</dbReference>
<reference evidence="1 2" key="1">
    <citation type="submission" date="2024-01" db="EMBL/GenBank/DDBJ databases">
        <title>The genomes of 5 underutilized Papilionoideae crops provide insights into root nodulation and disease resistanc.</title>
        <authorList>
            <person name="Jiang F."/>
        </authorList>
    </citation>
    <scope>NUCLEOTIDE SEQUENCE [LARGE SCALE GENOMIC DNA]</scope>
    <source>
        <strain evidence="1">DUOXIRENSHENG_FW03</strain>
        <tissue evidence="1">Leaves</tissue>
    </source>
</reference>
<name>A0AAN9SKK0_PSOTE</name>
<proteinExistence type="predicted"/>
<comment type="caution">
    <text evidence="1">The sequence shown here is derived from an EMBL/GenBank/DDBJ whole genome shotgun (WGS) entry which is preliminary data.</text>
</comment>
<dbReference type="AlphaFoldDB" id="A0AAN9SKK0"/>
<keyword evidence="2" id="KW-1185">Reference proteome</keyword>
<gene>
    <name evidence="1" type="ORF">VNO78_10056</name>
</gene>
<evidence type="ECO:0000313" key="1">
    <source>
        <dbReference type="EMBL" id="KAK7398882.1"/>
    </source>
</evidence>
<accession>A0AAN9SKK0</accession>
<sequence>MSFGVLFYVLLRKLIEENHILQLKIDGLIYRMFPLLFSLFLSYGLCNEPCDFASSYHHFRNLTPFRLVPLSLLSSLPYAYPLLIGSTVVSCLEILWCPINVETLPPYSSILSFLGISDYWKSLREVRRELDRTVSYGMNEAYDICMQSWTGCVSLIRMEGLWVSEVWFPGTMLLQLNDYGLILFMKSIAAIKSFVARII</sequence>
<protein>
    <submittedName>
        <fullName evidence="1">Uncharacterized protein</fullName>
    </submittedName>
</protein>
<organism evidence="1 2">
    <name type="scientific">Psophocarpus tetragonolobus</name>
    <name type="common">Winged bean</name>
    <name type="synonym">Dolichos tetragonolobus</name>
    <dbReference type="NCBI Taxonomy" id="3891"/>
    <lineage>
        <taxon>Eukaryota</taxon>
        <taxon>Viridiplantae</taxon>
        <taxon>Streptophyta</taxon>
        <taxon>Embryophyta</taxon>
        <taxon>Tracheophyta</taxon>
        <taxon>Spermatophyta</taxon>
        <taxon>Magnoliopsida</taxon>
        <taxon>eudicotyledons</taxon>
        <taxon>Gunneridae</taxon>
        <taxon>Pentapetalae</taxon>
        <taxon>rosids</taxon>
        <taxon>fabids</taxon>
        <taxon>Fabales</taxon>
        <taxon>Fabaceae</taxon>
        <taxon>Papilionoideae</taxon>
        <taxon>50 kb inversion clade</taxon>
        <taxon>NPAAA clade</taxon>
        <taxon>indigoferoid/millettioid clade</taxon>
        <taxon>Phaseoleae</taxon>
        <taxon>Psophocarpus</taxon>
    </lineage>
</organism>
<evidence type="ECO:0000313" key="2">
    <source>
        <dbReference type="Proteomes" id="UP001386955"/>
    </source>
</evidence>